<dbReference type="InterPro" id="IPR003477">
    <property type="entry name" value="PemK-like"/>
</dbReference>
<dbReference type="EMBL" id="AODE01000047">
    <property type="protein sequence ID" value="EUJ25273.1"/>
    <property type="molecule type" value="Genomic_DNA"/>
</dbReference>
<dbReference type="AlphaFoldDB" id="W7BYJ3"/>
<proteinExistence type="inferred from homology"/>
<organism evidence="3 4">
    <name type="scientific">Listeria cornellensis FSL F6-0969</name>
    <dbReference type="NCBI Taxonomy" id="1265820"/>
    <lineage>
        <taxon>Bacteria</taxon>
        <taxon>Bacillati</taxon>
        <taxon>Bacillota</taxon>
        <taxon>Bacilli</taxon>
        <taxon>Bacillales</taxon>
        <taxon>Listeriaceae</taxon>
        <taxon>Listeria</taxon>
    </lineage>
</organism>
<comment type="similarity">
    <text evidence="1">Belongs to the PemK/MazF family.</text>
</comment>
<keyword evidence="2" id="KW-1277">Toxin-antitoxin system</keyword>
<dbReference type="OrthoDB" id="9808744at2"/>
<dbReference type="STRING" id="1265820.PCORN_17989"/>
<evidence type="ECO:0000256" key="2">
    <source>
        <dbReference type="ARBA" id="ARBA00022649"/>
    </source>
</evidence>
<comment type="caution">
    <text evidence="3">The sequence shown here is derived from an EMBL/GenBank/DDBJ whole genome shotgun (WGS) entry which is preliminary data.</text>
</comment>
<evidence type="ECO:0000256" key="1">
    <source>
        <dbReference type="ARBA" id="ARBA00007521"/>
    </source>
</evidence>
<dbReference type="GO" id="GO:0016075">
    <property type="term" value="P:rRNA catabolic process"/>
    <property type="evidence" value="ECO:0007669"/>
    <property type="project" value="TreeGrafter"/>
</dbReference>
<dbReference type="SUPFAM" id="SSF50118">
    <property type="entry name" value="Cell growth inhibitor/plasmid maintenance toxic component"/>
    <property type="match status" value="1"/>
</dbReference>
<dbReference type="RefSeq" id="WP_077913948.1">
    <property type="nucleotide sequence ID" value="NZ_AODE01000047.1"/>
</dbReference>
<dbReference type="PANTHER" id="PTHR33988:SF3">
    <property type="entry name" value="ENDORIBONUCLEASE TOXIN CHPB-RELATED"/>
    <property type="match status" value="1"/>
</dbReference>
<sequence length="134" mass="15545">MVKQGEIIKINLNPKQGHEQQSYRPYICLSHRLVSEYANIAVFAPISNTQRLYPLYVLLTDTETTGKVLLDQLVTIDYNARQYSYVETVSDHLLTKLLESVKVIFQKNTPQKIICSNIWYRAIKRGDQDKRVAE</sequence>
<gene>
    <name evidence="3" type="ORF">PCORN_17989</name>
</gene>
<accession>W7BYJ3</accession>
<evidence type="ECO:0000313" key="4">
    <source>
        <dbReference type="Proteomes" id="UP000019254"/>
    </source>
</evidence>
<dbReference type="InterPro" id="IPR011067">
    <property type="entry name" value="Plasmid_toxin/cell-grow_inhib"/>
</dbReference>
<protein>
    <submittedName>
        <fullName evidence="3">Putative PemK-like protein</fullName>
    </submittedName>
</protein>
<name>W7BYJ3_9LIST</name>
<dbReference type="Gene3D" id="2.30.30.110">
    <property type="match status" value="1"/>
</dbReference>
<dbReference type="Pfam" id="PF02452">
    <property type="entry name" value="PemK_toxin"/>
    <property type="match status" value="1"/>
</dbReference>
<dbReference type="GO" id="GO:0003677">
    <property type="term" value="F:DNA binding"/>
    <property type="evidence" value="ECO:0007669"/>
    <property type="project" value="InterPro"/>
</dbReference>
<reference evidence="3 4" key="1">
    <citation type="journal article" date="2014" name="Int. J. Syst. Evol. Microbiol.">
        <title>Listeria floridensis sp. nov., Listeria aquatica sp. nov., Listeria cornellensis sp. nov., Listeria riparia sp. nov. and Listeria grandensis sp. nov., from agricultural and natural environments.</title>
        <authorList>
            <person name="den Bakker H.C."/>
            <person name="Warchocki S."/>
            <person name="Wright E.M."/>
            <person name="Allred A.F."/>
            <person name="Ahlstrom C."/>
            <person name="Manuel C.S."/>
            <person name="Stasiewicz M.J."/>
            <person name="Burrell A."/>
            <person name="Roof S."/>
            <person name="Strawn L."/>
            <person name="Fortes E.D."/>
            <person name="Nightingale K.K."/>
            <person name="Kephart D."/>
            <person name="Wiedmann M."/>
        </authorList>
    </citation>
    <scope>NUCLEOTIDE SEQUENCE [LARGE SCALE GENOMIC DNA]</scope>
    <source>
        <strain evidence="4">FSL F6-969</strain>
    </source>
</reference>
<keyword evidence="4" id="KW-1185">Reference proteome</keyword>
<dbReference type="PANTHER" id="PTHR33988">
    <property type="entry name" value="ENDORIBONUCLEASE MAZF-RELATED"/>
    <property type="match status" value="1"/>
</dbReference>
<dbReference type="Proteomes" id="UP000019254">
    <property type="component" value="Unassembled WGS sequence"/>
</dbReference>
<dbReference type="GO" id="GO:0004521">
    <property type="term" value="F:RNA endonuclease activity"/>
    <property type="evidence" value="ECO:0007669"/>
    <property type="project" value="TreeGrafter"/>
</dbReference>
<evidence type="ECO:0000313" key="3">
    <source>
        <dbReference type="EMBL" id="EUJ25273.1"/>
    </source>
</evidence>
<dbReference type="GO" id="GO:0006402">
    <property type="term" value="P:mRNA catabolic process"/>
    <property type="evidence" value="ECO:0007669"/>
    <property type="project" value="TreeGrafter"/>
</dbReference>